<evidence type="ECO:0000256" key="2">
    <source>
        <dbReference type="PIRSR" id="PIRSR005384-2"/>
    </source>
</evidence>
<dbReference type="GO" id="GO:0004751">
    <property type="term" value="F:ribose-5-phosphate isomerase activity"/>
    <property type="evidence" value="ECO:0007669"/>
    <property type="project" value="TreeGrafter"/>
</dbReference>
<dbReference type="PANTHER" id="PTHR30345">
    <property type="entry name" value="RIBOSE-5-PHOSPHATE ISOMERASE B"/>
    <property type="match status" value="1"/>
</dbReference>
<dbReference type="Proteomes" id="UP000034881">
    <property type="component" value="Unassembled WGS sequence"/>
</dbReference>
<reference evidence="3 4" key="1">
    <citation type="journal article" date="2015" name="Nature">
        <title>rRNA introns, odd ribosomes, and small enigmatic genomes across a large radiation of phyla.</title>
        <authorList>
            <person name="Brown C.T."/>
            <person name="Hug L.A."/>
            <person name="Thomas B.C."/>
            <person name="Sharon I."/>
            <person name="Castelle C.J."/>
            <person name="Singh A."/>
            <person name="Wilkins M.J."/>
            <person name="Williams K.H."/>
            <person name="Banfield J.F."/>
        </authorList>
    </citation>
    <scope>NUCLEOTIDE SEQUENCE [LARGE SCALE GENOMIC DNA]</scope>
</reference>
<comment type="caution">
    <text evidence="3">The sequence shown here is derived from an EMBL/GenBank/DDBJ whole genome shotgun (WGS) entry which is preliminary data.</text>
</comment>
<evidence type="ECO:0000313" key="4">
    <source>
        <dbReference type="Proteomes" id="UP000034881"/>
    </source>
</evidence>
<dbReference type="PANTHER" id="PTHR30345:SF0">
    <property type="entry name" value="DNA DAMAGE-REPAIR_TOLERATION PROTEIN DRT102"/>
    <property type="match status" value="1"/>
</dbReference>
<proteinExistence type="inferred from homology"/>
<dbReference type="SUPFAM" id="SSF89623">
    <property type="entry name" value="Ribose/Galactose isomerase RpiB/AlsB"/>
    <property type="match status" value="1"/>
</dbReference>
<protein>
    <submittedName>
        <fullName evidence="3">Ribose-5-phosphate isomerase B</fullName>
    </submittedName>
</protein>
<dbReference type="NCBIfam" id="NF004051">
    <property type="entry name" value="PRK05571.1"/>
    <property type="match status" value="1"/>
</dbReference>
<accession>A0A0G0QM26</accession>
<dbReference type="Gene3D" id="3.40.1400.10">
    <property type="entry name" value="Sugar-phosphate isomerase, RpiB/LacA/LacB"/>
    <property type="match status" value="1"/>
</dbReference>
<feature type="binding site" evidence="2">
    <location>
        <position position="116"/>
    </location>
    <ligand>
        <name>D-ribulose 5-phosphate</name>
        <dbReference type="ChEBI" id="CHEBI:58121"/>
    </ligand>
</feature>
<feature type="binding site" evidence="2">
    <location>
        <begin position="7"/>
        <end position="8"/>
    </location>
    <ligand>
        <name>D-ribulose 5-phosphate</name>
        <dbReference type="ChEBI" id="CHEBI:58121"/>
    </ligand>
</feature>
<feature type="binding site" evidence="2">
    <location>
        <begin position="67"/>
        <end position="71"/>
    </location>
    <ligand>
        <name>D-ribulose 5-phosphate</name>
        <dbReference type="ChEBI" id="CHEBI:58121"/>
    </ligand>
</feature>
<sequence length="154" mass="16947">MVYLATDHAGFPLKEEIKKYLMSEGYEVEDCGALTLDPLDDYPDFISKAAEKVSKDPENSKAIILGGSGQGEAIVANKFPNVRTAVYYGPPAGGSEEMPKLTREHNDSNILSLGARFLSVEKACAAVKLFLDTPFSGDPRHTRRIEKIKKLEQK</sequence>
<dbReference type="NCBIfam" id="TIGR00689">
    <property type="entry name" value="rpiB_lacA_lacB"/>
    <property type="match status" value="1"/>
</dbReference>
<dbReference type="Pfam" id="PF02502">
    <property type="entry name" value="LacAB_rpiB"/>
    <property type="match status" value="1"/>
</dbReference>
<dbReference type="AlphaFoldDB" id="A0A0G0QM26"/>
<evidence type="ECO:0000256" key="1">
    <source>
        <dbReference type="ARBA" id="ARBA00008754"/>
    </source>
</evidence>
<comment type="similarity">
    <text evidence="1">Belongs to the LacAB/RpiB family.</text>
</comment>
<feature type="binding site" evidence="2">
    <location>
        <position position="140"/>
    </location>
    <ligand>
        <name>D-ribulose 5-phosphate</name>
        <dbReference type="ChEBI" id="CHEBI:58121"/>
    </ligand>
</feature>
<dbReference type="PIRSF" id="PIRSF005384">
    <property type="entry name" value="RpiB_LacA_B"/>
    <property type="match status" value="1"/>
</dbReference>
<dbReference type="GO" id="GO:0009052">
    <property type="term" value="P:pentose-phosphate shunt, non-oxidative branch"/>
    <property type="evidence" value="ECO:0007669"/>
    <property type="project" value="TreeGrafter"/>
</dbReference>
<dbReference type="EMBL" id="LBYB01000010">
    <property type="protein sequence ID" value="KKR41494.1"/>
    <property type="molecule type" value="Genomic_DNA"/>
</dbReference>
<organism evidence="3 4">
    <name type="scientific">Candidatus Daviesbacteria bacterium GW2011_GWC2_40_12</name>
    <dbReference type="NCBI Taxonomy" id="1618431"/>
    <lineage>
        <taxon>Bacteria</taxon>
        <taxon>Candidatus Daviesiibacteriota</taxon>
    </lineage>
</organism>
<dbReference type="InterPro" id="IPR036569">
    <property type="entry name" value="RpiB_LacA_LacB_sf"/>
</dbReference>
<evidence type="ECO:0000313" key="3">
    <source>
        <dbReference type="EMBL" id="KKR41494.1"/>
    </source>
</evidence>
<feature type="binding site" evidence="2">
    <location>
        <position position="144"/>
    </location>
    <ligand>
        <name>D-ribulose 5-phosphate</name>
        <dbReference type="ChEBI" id="CHEBI:58121"/>
    </ligand>
</feature>
<dbReference type="GO" id="GO:0019316">
    <property type="term" value="P:D-allose catabolic process"/>
    <property type="evidence" value="ECO:0007669"/>
    <property type="project" value="TreeGrafter"/>
</dbReference>
<name>A0A0G0QM26_9BACT</name>
<dbReference type="InterPro" id="IPR003500">
    <property type="entry name" value="RpiB_LacA_LacB"/>
</dbReference>
<keyword evidence="3" id="KW-0413">Isomerase</keyword>
<gene>
    <name evidence="3" type="ORF">UT77_C0010G0020</name>
</gene>
<feature type="binding site" evidence="2">
    <location>
        <position position="106"/>
    </location>
    <ligand>
        <name>D-ribulose 5-phosphate</name>
        <dbReference type="ChEBI" id="CHEBI:58121"/>
    </ligand>
</feature>